<dbReference type="EMBL" id="CP000635">
    <property type="protein sequence ID" value="ACM39298.1"/>
    <property type="molecule type" value="Genomic_DNA"/>
</dbReference>
<sequence length="158" mass="17543">MSAHAIFDLAPLGSIVSWSDATPQPPERHKKKLSAWKTRNSQGRLIRKHGERTTGSYVARPDFTIHEGDFGGNGTIIVRIHRTFSVDSELIFNVLERPRTGSVRIFDRAGEYAELVHLAEDREAAEAWLKRHGYPNAVLDEVTANEVAADVIEGRAAA</sequence>
<dbReference type="PIRSF" id="PIRSF036055">
    <property type="entry name" value="UCP036055"/>
    <property type="match status" value="1"/>
</dbReference>
<dbReference type="KEGG" id="avi:Avi_9554"/>
<gene>
    <name evidence="1" type="ordered locus">Avi_9554</name>
</gene>
<accession>B9K350</accession>
<reference evidence="1 2" key="1">
    <citation type="journal article" date="2009" name="J. Bacteriol.">
        <title>Genome sequences of three Agrobacterium biovars help elucidate the evolution of multichromosome genomes in bacteria.</title>
        <authorList>
            <person name="Slater S.C."/>
            <person name="Goldman B.S."/>
            <person name="Goodner B."/>
            <person name="Setubal J.C."/>
            <person name="Farrand S.K."/>
            <person name="Nester E.W."/>
            <person name="Burr T.J."/>
            <person name="Banta L."/>
            <person name="Dickerman A.W."/>
            <person name="Paulsen I."/>
            <person name="Otten L."/>
            <person name="Suen G."/>
            <person name="Welch R."/>
            <person name="Almeida N.F."/>
            <person name="Arnold F."/>
            <person name="Burton O.T."/>
            <person name="Du Z."/>
            <person name="Ewing A."/>
            <person name="Godsy E."/>
            <person name="Heisel S."/>
            <person name="Houmiel K.L."/>
            <person name="Jhaveri J."/>
            <person name="Lu J."/>
            <person name="Miller N.M."/>
            <person name="Norton S."/>
            <person name="Chen Q."/>
            <person name="Phoolcharoen W."/>
            <person name="Ohlin V."/>
            <person name="Ondrusek D."/>
            <person name="Pride N."/>
            <person name="Stricklin S.L."/>
            <person name="Sun J."/>
            <person name="Wheeler C."/>
            <person name="Wilson L."/>
            <person name="Zhu H."/>
            <person name="Wood D.W."/>
        </authorList>
    </citation>
    <scope>NUCLEOTIDE SEQUENCE [LARGE SCALE GENOMIC DNA]</scope>
    <source>
        <strain evidence="2">S4 / ATCC BAA-846</strain>
        <plasmid evidence="1 2">pAtS4b</plasmid>
    </source>
</reference>
<organism evidence="1 2">
    <name type="scientific">Allorhizobium ampelinum (strain ATCC BAA-846 / DSM 112012 / S4)</name>
    <name type="common">Agrobacterium vitis (strain S4)</name>
    <dbReference type="NCBI Taxonomy" id="311402"/>
    <lineage>
        <taxon>Bacteria</taxon>
        <taxon>Pseudomonadati</taxon>
        <taxon>Pseudomonadota</taxon>
        <taxon>Alphaproteobacteria</taxon>
        <taxon>Hyphomicrobiales</taxon>
        <taxon>Rhizobiaceae</taxon>
        <taxon>Rhizobium/Agrobacterium group</taxon>
        <taxon>Allorhizobium</taxon>
        <taxon>Allorhizobium ampelinum</taxon>
    </lineage>
</organism>
<dbReference type="RefSeq" id="WP_012655058.1">
    <property type="nucleotide sequence ID" value="NC_011991.1"/>
</dbReference>
<name>B9K350_ALLAM</name>
<dbReference type="HOGENOM" id="CLU_1674223_0_0_5"/>
<dbReference type="AlphaFoldDB" id="B9K350"/>
<evidence type="ECO:0000313" key="1">
    <source>
        <dbReference type="EMBL" id="ACM39298.1"/>
    </source>
</evidence>
<geneLocation type="plasmid" evidence="1 2">
    <name>pAtS4b</name>
</geneLocation>
<dbReference type="Proteomes" id="UP000001596">
    <property type="component" value="Plasmid pAtS4b"/>
</dbReference>
<keyword evidence="2" id="KW-1185">Reference proteome</keyword>
<proteinExistence type="predicted"/>
<evidence type="ECO:0000313" key="2">
    <source>
        <dbReference type="Proteomes" id="UP000001596"/>
    </source>
</evidence>
<dbReference type="InterPro" id="IPR017042">
    <property type="entry name" value="UCP036055"/>
</dbReference>
<keyword evidence="1" id="KW-0614">Plasmid</keyword>
<protein>
    <submittedName>
        <fullName evidence="1">Uncharacterized protein</fullName>
    </submittedName>
</protein>